<protein>
    <recommendedName>
        <fullName evidence="5">Transmembrane protein</fullName>
    </recommendedName>
</protein>
<dbReference type="EMBL" id="GL870948">
    <property type="protein sequence ID" value="EGC39975.1"/>
    <property type="molecule type" value="Genomic_DNA"/>
</dbReference>
<feature type="compositionally biased region" description="Basic and acidic residues" evidence="1">
    <location>
        <begin position="1"/>
        <end position="21"/>
    </location>
</feature>
<reference evidence="4" key="1">
    <citation type="journal article" date="2011" name="Genome Biol.">
        <title>Comparative genomics of the social amoebae Dictyostelium discoideum and Dictyostelium purpureum.</title>
        <authorList>
            <consortium name="US DOE Joint Genome Institute (JGI-PGF)"/>
            <person name="Sucgang R."/>
            <person name="Kuo A."/>
            <person name="Tian X."/>
            <person name="Salerno W."/>
            <person name="Parikh A."/>
            <person name="Feasley C.L."/>
            <person name="Dalin E."/>
            <person name="Tu H."/>
            <person name="Huang E."/>
            <person name="Barry K."/>
            <person name="Lindquist E."/>
            <person name="Shapiro H."/>
            <person name="Bruce D."/>
            <person name="Schmutz J."/>
            <person name="Salamov A."/>
            <person name="Fey P."/>
            <person name="Gaudet P."/>
            <person name="Anjard C."/>
            <person name="Babu M.M."/>
            <person name="Basu S."/>
            <person name="Bushmanova Y."/>
            <person name="van der Wel H."/>
            <person name="Katoh-Kurasawa M."/>
            <person name="Dinh C."/>
            <person name="Coutinho P.M."/>
            <person name="Saito T."/>
            <person name="Elias M."/>
            <person name="Schaap P."/>
            <person name="Kay R.R."/>
            <person name="Henrissat B."/>
            <person name="Eichinger L."/>
            <person name="Rivero F."/>
            <person name="Putnam N.H."/>
            <person name="West C.M."/>
            <person name="Loomis W.F."/>
            <person name="Chisholm R.L."/>
            <person name="Shaulsky G."/>
            <person name="Strassmann J.E."/>
            <person name="Queller D.C."/>
            <person name="Kuspa A."/>
            <person name="Grigoriev I.V."/>
        </authorList>
    </citation>
    <scope>NUCLEOTIDE SEQUENCE [LARGE SCALE GENOMIC DNA]</scope>
    <source>
        <strain evidence="4">QSDP1</strain>
    </source>
</reference>
<dbReference type="PANTHER" id="PTHR38421">
    <property type="entry name" value="TRANSMEMBRANE PROTEIN USGS"/>
    <property type="match status" value="1"/>
</dbReference>
<evidence type="ECO:0008006" key="5">
    <source>
        <dbReference type="Google" id="ProtNLM"/>
    </source>
</evidence>
<evidence type="ECO:0000313" key="3">
    <source>
        <dbReference type="EMBL" id="EGC39975.1"/>
    </source>
</evidence>
<dbReference type="OrthoDB" id="10041630at2759"/>
<feature type="transmembrane region" description="Helical" evidence="2">
    <location>
        <begin position="102"/>
        <end position="131"/>
    </location>
</feature>
<accession>F0Z7V9</accession>
<proteinExistence type="predicted"/>
<keyword evidence="2" id="KW-0472">Membrane</keyword>
<dbReference type="KEGG" id="dpp:DICPUDRAFT_25984"/>
<feature type="compositionally biased region" description="Basic and acidic residues" evidence="1">
    <location>
        <begin position="31"/>
        <end position="53"/>
    </location>
</feature>
<dbReference type="Proteomes" id="UP000001064">
    <property type="component" value="Unassembled WGS sequence"/>
</dbReference>
<gene>
    <name evidence="3" type="ORF">DICPUDRAFT_25984</name>
</gene>
<feature type="transmembrane region" description="Helical" evidence="2">
    <location>
        <begin position="308"/>
        <end position="325"/>
    </location>
</feature>
<feature type="transmembrane region" description="Helical" evidence="2">
    <location>
        <begin position="216"/>
        <end position="243"/>
    </location>
</feature>
<dbReference type="PANTHER" id="PTHR38421:SF1">
    <property type="entry name" value="TRANSMEMBRANE PROTEIN"/>
    <property type="match status" value="1"/>
</dbReference>
<dbReference type="InParanoid" id="F0Z7V9"/>
<evidence type="ECO:0000256" key="2">
    <source>
        <dbReference type="SAM" id="Phobius"/>
    </source>
</evidence>
<sequence length="385" mass="43845">MLPSKNGEDTVETKESDESKSPKSLKSMVHGVKETIKNDAIKNKSQRENENVSRKKMKSVSGRKTPFSGGFWVKLLKGVFCFIQGTLVTFKQEKVRKAFLSTLKIILFSVLASYLLVFFLTFPIRLFLIILSYFGLDLESIELDNMLETRHLIQGIAYFIPIGVIGILRYVLPSFNEDMFNYALESQDAKLSNFLKNSKVLKTYPLIGYLKRFSKLAVMGILVFVFSFIPYIGDFVLAVAQFYYSYQPLGQGSAFILSLLSLIPSTKSIAADILKTSMAANSLGKELLEVYFVKLPDVKQELYIYRRYYGWIFGFSFCWMFALRTPYIGSVFWGVAQASTSYLILKILQRNKLKVENQESDMVLLGQDELSTFETSPILTAKKLN</sequence>
<dbReference type="GeneID" id="10509422"/>
<feature type="transmembrane region" description="Helical" evidence="2">
    <location>
        <begin position="255"/>
        <end position="274"/>
    </location>
</feature>
<dbReference type="eggNOG" id="ENOG502RSNC">
    <property type="taxonomic scope" value="Eukaryota"/>
</dbReference>
<organism evidence="3 4">
    <name type="scientific">Dictyostelium purpureum</name>
    <name type="common">Slime mold</name>
    <dbReference type="NCBI Taxonomy" id="5786"/>
    <lineage>
        <taxon>Eukaryota</taxon>
        <taxon>Amoebozoa</taxon>
        <taxon>Evosea</taxon>
        <taxon>Eumycetozoa</taxon>
        <taxon>Dictyostelia</taxon>
        <taxon>Dictyosteliales</taxon>
        <taxon>Dictyosteliaceae</taxon>
        <taxon>Dictyostelium</taxon>
    </lineage>
</organism>
<dbReference type="RefSeq" id="XP_003283478.1">
    <property type="nucleotide sequence ID" value="XM_003283430.1"/>
</dbReference>
<dbReference type="VEuPathDB" id="AmoebaDB:DICPUDRAFT_25984"/>
<evidence type="ECO:0000256" key="1">
    <source>
        <dbReference type="SAM" id="MobiDB-lite"/>
    </source>
</evidence>
<name>F0Z7V9_DICPU</name>
<keyword evidence="4" id="KW-1185">Reference proteome</keyword>
<dbReference type="OMA" id="YGWIFGF"/>
<feature type="transmembrane region" description="Helical" evidence="2">
    <location>
        <begin position="151"/>
        <end position="172"/>
    </location>
</feature>
<feature type="region of interest" description="Disordered" evidence="1">
    <location>
        <begin position="1"/>
        <end position="61"/>
    </location>
</feature>
<dbReference type="AlphaFoldDB" id="F0Z7V9"/>
<keyword evidence="2" id="KW-0812">Transmembrane</keyword>
<keyword evidence="2" id="KW-1133">Transmembrane helix</keyword>
<evidence type="ECO:0000313" key="4">
    <source>
        <dbReference type="Proteomes" id="UP000001064"/>
    </source>
</evidence>